<evidence type="ECO:0000256" key="4">
    <source>
        <dbReference type="ARBA" id="ARBA00022692"/>
    </source>
</evidence>
<dbReference type="InterPro" id="IPR020846">
    <property type="entry name" value="MFS_dom"/>
</dbReference>
<keyword evidence="6 7" id="KW-0472">Membrane</keyword>
<evidence type="ECO:0000313" key="10">
    <source>
        <dbReference type="EMBL" id="KAL3279266.1"/>
    </source>
</evidence>
<dbReference type="SUPFAM" id="SSF103473">
    <property type="entry name" value="MFS general substrate transporter"/>
    <property type="match status" value="1"/>
</dbReference>
<evidence type="ECO:0000256" key="8">
    <source>
        <dbReference type="SAM" id="SignalP"/>
    </source>
</evidence>
<keyword evidence="4 7" id="KW-0812">Transmembrane</keyword>
<feature type="chain" id="PRO_5044769951" description="Major facilitator superfamily (MFS) profile domain-containing protein" evidence="8">
    <location>
        <begin position="18"/>
        <end position="446"/>
    </location>
</feature>
<evidence type="ECO:0000256" key="2">
    <source>
        <dbReference type="ARBA" id="ARBA00008335"/>
    </source>
</evidence>
<feature type="transmembrane region" description="Helical" evidence="7">
    <location>
        <begin position="355"/>
        <end position="377"/>
    </location>
</feature>
<sequence length="446" mass="50050">MPLIGMIFGCCIWGVVADSKGRKTAIFFSLLVDFLAGLISSFAQSFPVFLACRFLNGFGIIGATSIIFPYLGEFLPNKKRDSVLGKLELFWNVGVIILPGIAWTLLNKNTFDQFIKMEFFNPWRIFVFICCLPSLISLVCLYFLPETPKFFISKRRFENAKIVFQKVYKINTKQSFKSFPVLTLYGESNNNEESCEIEKKTPFLKRIWENIIDGMTQMRMLCSQPYMNNLCITAVSDFGLMASYYTLMMWFPEIFERFNNYGKSHGGQKAGLCEVSQSSQVYNETFQYSNVCEPSINSRVFADTIIIGLSCIPSSISLSFFMAKLGKKYVLVTGLVLSGISAILLNWVSSSEETLILSALFEALTSILETVIFCIVVELFPTNLRAPALAITATSGRLGAIFGNLVFGMLIDVQCNIPIYLFGVMLIGSGVLCLRLPKSDDYLVLH</sequence>
<feature type="transmembrane region" description="Helical" evidence="7">
    <location>
        <begin position="48"/>
        <end position="71"/>
    </location>
</feature>
<reference evidence="10 11" key="1">
    <citation type="journal article" date="2021" name="BMC Biol.">
        <title>Horizontally acquired antibacterial genes associated with adaptive radiation of ladybird beetles.</title>
        <authorList>
            <person name="Li H.S."/>
            <person name="Tang X.F."/>
            <person name="Huang Y.H."/>
            <person name="Xu Z.Y."/>
            <person name="Chen M.L."/>
            <person name="Du X.Y."/>
            <person name="Qiu B.Y."/>
            <person name="Chen P.T."/>
            <person name="Zhang W."/>
            <person name="Slipinski A."/>
            <person name="Escalona H.E."/>
            <person name="Waterhouse R.M."/>
            <person name="Zwick A."/>
            <person name="Pang H."/>
        </authorList>
    </citation>
    <scope>NUCLEOTIDE SEQUENCE [LARGE SCALE GENOMIC DNA]</scope>
    <source>
        <strain evidence="10">SYSU2018</strain>
    </source>
</reference>
<protein>
    <recommendedName>
        <fullName evidence="9">Major facilitator superfamily (MFS) profile domain-containing protein</fullName>
    </recommendedName>
</protein>
<gene>
    <name evidence="10" type="ORF">HHI36_016778</name>
</gene>
<dbReference type="Gene3D" id="1.20.1250.20">
    <property type="entry name" value="MFS general substrate transporter like domains"/>
    <property type="match status" value="1"/>
</dbReference>
<organism evidence="10 11">
    <name type="scientific">Cryptolaemus montrouzieri</name>
    <dbReference type="NCBI Taxonomy" id="559131"/>
    <lineage>
        <taxon>Eukaryota</taxon>
        <taxon>Metazoa</taxon>
        <taxon>Ecdysozoa</taxon>
        <taxon>Arthropoda</taxon>
        <taxon>Hexapoda</taxon>
        <taxon>Insecta</taxon>
        <taxon>Pterygota</taxon>
        <taxon>Neoptera</taxon>
        <taxon>Endopterygota</taxon>
        <taxon>Coleoptera</taxon>
        <taxon>Polyphaga</taxon>
        <taxon>Cucujiformia</taxon>
        <taxon>Coccinelloidea</taxon>
        <taxon>Coccinellidae</taxon>
        <taxon>Scymninae</taxon>
        <taxon>Scymnini</taxon>
        <taxon>Cryptolaemus</taxon>
    </lineage>
</organism>
<keyword evidence="8" id="KW-0732">Signal</keyword>
<accession>A0ABD2NLS2</accession>
<evidence type="ECO:0000259" key="9">
    <source>
        <dbReference type="PROSITE" id="PS50850"/>
    </source>
</evidence>
<evidence type="ECO:0000256" key="6">
    <source>
        <dbReference type="ARBA" id="ARBA00023136"/>
    </source>
</evidence>
<feature type="signal peptide" evidence="8">
    <location>
        <begin position="1"/>
        <end position="17"/>
    </location>
</feature>
<keyword evidence="3" id="KW-0813">Transport</keyword>
<evidence type="ECO:0000256" key="3">
    <source>
        <dbReference type="ARBA" id="ARBA00022448"/>
    </source>
</evidence>
<feature type="transmembrane region" description="Helical" evidence="7">
    <location>
        <begin position="226"/>
        <end position="247"/>
    </location>
</feature>
<evidence type="ECO:0000256" key="5">
    <source>
        <dbReference type="ARBA" id="ARBA00022989"/>
    </source>
</evidence>
<feature type="transmembrane region" description="Helical" evidence="7">
    <location>
        <begin position="125"/>
        <end position="144"/>
    </location>
</feature>
<feature type="transmembrane region" description="Helical" evidence="7">
    <location>
        <begin position="300"/>
        <end position="322"/>
    </location>
</feature>
<feature type="transmembrane region" description="Helical" evidence="7">
    <location>
        <begin position="417"/>
        <end position="436"/>
    </location>
</feature>
<dbReference type="PROSITE" id="PS50850">
    <property type="entry name" value="MFS"/>
    <property type="match status" value="1"/>
</dbReference>
<comment type="caution">
    <text evidence="10">The sequence shown here is derived from an EMBL/GenBank/DDBJ whole genome shotgun (WGS) entry which is preliminary data.</text>
</comment>
<dbReference type="Pfam" id="PF07690">
    <property type="entry name" value="MFS_1"/>
    <property type="match status" value="1"/>
</dbReference>
<evidence type="ECO:0000313" key="11">
    <source>
        <dbReference type="Proteomes" id="UP001516400"/>
    </source>
</evidence>
<dbReference type="AlphaFoldDB" id="A0ABD2NLS2"/>
<dbReference type="EMBL" id="JABFTP020000124">
    <property type="protein sequence ID" value="KAL3279266.1"/>
    <property type="molecule type" value="Genomic_DNA"/>
</dbReference>
<feature type="transmembrane region" description="Helical" evidence="7">
    <location>
        <begin position="25"/>
        <end position="42"/>
    </location>
</feature>
<dbReference type="Proteomes" id="UP001516400">
    <property type="component" value="Unassembled WGS sequence"/>
</dbReference>
<feature type="transmembrane region" description="Helical" evidence="7">
    <location>
        <begin position="329"/>
        <end position="349"/>
    </location>
</feature>
<name>A0ABD2NLS2_9CUCU</name>
<evidence type="ECO:0000256" key="1">
    <source>
        <dbReference type="ARBA" id="ARBA00004141"/>
    </source>
</evidence>
<evidence type="ECO:0000256" key="7">
    <source>
        <dbReference type="SAM" id="Phobius"/>
    </source>
</evidence>
<dbReference type="PANTHER" id="PTHR23511">
    <property type="entry name" value="SYNAPTIC VESICLE GLYCOPROTEIN 2"/>
    <property type="match status" value="1"/>
</dbReference>
<keyword evidence="11" id="KW-1185">Reference proteome</keyword>
<dbReference type="PANTHER" id="PTHR23511:SF38">
    <property type="entry name" value="SYNAPTIC VESICLE 2-RELATED PROTEIN-LIKE PROTEIN"/>
    <property type="match status" value="1"/>
</dbReference>
<feature type="transmembrane region" description="Helical" evidence="7">
    <location>
        <begin position="389"/>
        <end position="411"/>
    </location>
</feature>
<dbReference type="InterPro" id="IPR005828">
    <property type="entry name" value="MFS_sugar_transport-like"/>
</dbReference>
<feature type="domain" description="Major facilitator superfamily (MFS) profile" evidence="9">
    <location>
        <begin position="1"/>
        <end position="441"/>
    </location>
</feature>
<proteinExistence type="inferred from homology"/>
<comment type="similarity">
    <text evidence="2">Belongs to the major facilitator superfamily.</text>
</comment>
<dbReference type="InterPro" id="IPR011701">
    <property type="entry name" value="MFS"/>
</dbReference>
<dbReference type="Pfam" id="PF00083">
    <property type="entry name" value="Sugar_tr"/>
    <property type="match status" value="1"/>
</dbReference>
<feature type="transmembrane region" description="Helical" evidence="7">
    <location>
        <begin position="83"/>
        <end position="105"/>
    </location>
</feature>
<comment type="subcellular location">
    <subcellularLocation>
        <location evidence="1">Membrane</location>
        <topology evidence="1">Multi-pass membrane protein</topology>
    </subcellularLocation>
</comment>
<dbReference type="GO" id="GO:0016020">
    <property type="term" value="C:membrane"/>
    <property type="evidence" value="ECO:0007669"/>
    <property type="project" value="UniProtKB-SubCell"/>
</dbReference>
<dbReference type="InterPro" id="IPR036259">
    <property type="entry name" value="MFS_trans_sf"/>
</dbReference>
<keyword evidence="5 7" id="KW-1133">Transmembrane helix</keyword>